<dbReference type="InterPro" id="IPR057525">
    <property type="entry name" value="UTP20_C"/>
</dbReference>
<evidence type="ECO:0000256" key="1">
    <source>
        <dbReference type="SAM" id="MobiDB-lite"/>
    </source>
</evidence>
<dbReference type="OrthoDB" id="360653at2759"/>
<dbReference type="InterPro" id="IPR011430">
    <property type="entry name" value="UTP20_N"/>
</dbReference>
<dbReference type="InterPro" id="IPR016024">
    <property type="entry name" value="ARM-type_fold"/>
</dbReference>
<evidence type="ECO:0000259" key="3">
    <source>
        <dbReference type="Pfam" id="PF20416"/>
    </source>
</evidence>
<protein>
    <submittedName>
        <fullName evidence="5">U3 snoRNP protein</fullName>
    </submittedName>
</protein>
<dbReference type="PANTHER" id="PTHR17695">
    <property type="entry name" value="SMALL SUBUNIT PROCESSOME COMPONENT 20 HOMOLOG"/>
    <property type="match status" value="1"/>
</dbReference>
<dbReference type="PANTHER" id="PTHR17695:SF11">
    <property type="entry name" value="SMALL SUBUNIT PROCESSOME COMPONENT 20 HOMOLOG"/>
    <property type="match status" value="1"/>
</dbReference>
<sequence>MAKQKQTTKSSKRYRYSSFKARIDDLKIEPARNLEKRVHDYVESSHFLASFDQWKEINLSAKFTEFTGEIERDVQTLPQILYHDEKIFNSLVSFIDMHDEFSLQPLLDLLAQFCHDLGPDFLKFYEKAIETLINLLDAAIEFESSNVFEWGFNCLAYIFKYLSKFLVKKLVLTCDLLIPLLSHTKEYLSRFSAEALSFLVRKAPVPNLSEFVRSVFGKLEGDNEQTNIYEGLLILFTESMTSTQETLHSKAKVIMGVLLQEGLAKSSTERSISLLSDIWMNISKYASIESLLPVYDVMFEKFNYSLDTTNIDRIVKVLATIIFSESGRKIPDWNSVTSLIEKLMNDENSSSLSPDNVAFLFAVFLRNSDVKTLTQFHQKLFNYALTNIADHFLEFFKSALKLNYERVLSFNGLKFLQLFLKSNWESQGKKIALFFLEIDEKPELQKIMSVTFPEELISSIRDYFVTVEEIKDSNDLFEIYWRAIIFKFSKLQDSAVITSLLARIFSAFPTPDNFTKDTVGALLRVYSKGDEALGQNLLKNILENYENYKDSLGFVSGWNQLLSNLDPSKSVTDLLPQYPELLLNLTDNLVLPDGKIRYETFELMKTLMVLQDIPVPDLLSSCMIIEQIPLTLQNARDLTIRIKNVGVEFGKTKVDKLTSSFFLKYLFGLLTVRFSPAWTGVFDTLPNVYTKDQALVWSLVLSFIKCPEENRKLDYYEPLLEDGPDAILWDSSVVRLRDTIDSFSQAWYKYSTQNTSIISTTIERRGNIVYPALIRNQALKVMLSIPQVAEAHFADIAPFVFTDFKTYKDEEDMEDGTERVITGAWMEADRNLFLKSLSKFKNIKNVHNATELHDHLMVLLGSRNTDVQKLALDALLAYKNPTLNKYRDNLRNLLDDTLFKDEITMFLTENGSQTIKGDDEKVVMPYILRIFFGRAQVPPTSGQKRSRKIAVISVLPNFKEVYINDFLTLASERLDCNYFFNNNHQIDSSKAILKTIRRMTGFINILNSALSVLRTNFPLHTTSVLQPLIYSISMAYYVLETESATEVHLRKMAANLRQQGLKCLSNIFEFVGTTFNWPVAMDSIFAVVVKPRIPHFSDENLQQPSSLLRIFLYWANNPSLYPFLYYDEFAAATALMDTISNEHVKETVISPILEAADAIIRAPVNDDRYVDLVTLICSSCLKILPLLYTKLSDSNSISIFLDLLISIIESDFIQDDDVRSHLISSLTSILKGKLRKLHENDTQKILKILKLLVYNYDCCWNDIEELYSTISSLFKTFDERNLRVSLTELFVELGRKVPELGNISKLVAELNSYSSSRLHEYDFPRILSSFKTLIEGGYKSYSEMEWLPLLFTCLYFINDKEELALRTNASHTMMRFVDFINEKPDSDEAKKSVSMLKDILLPSIRAGLRQPVEEVQSEYISVLSYMVRNAKYFTDFEDMTVLLYNGDEEADFFTNINHVQLHRRQRAIKRLGEHACQLKDNSISHYLIPMIEHYVFSDDERYRNMGNETQLAIGDLAQHMSWNQYKALLRRYISMLKSKPDQMKQAVLLIVQLSVPLRETLRTVKGEAESKFALSKFPSNLEEPTNFITQELYPTLSKILGTRDDETIIERMPIAEALVNTVLGLSNDDILNYLPSILTNICQVLRSKSEELRDAVRTTLGKISIILGAEYLVFMIKELMATLKRGSQIHVLSYTVHYILKSLQGVLKHSDLDPSSSMVVKIIMENIFGFAGEEKDSENYHTKVKEIKSNKSYDAGEILAANISLSEFGTLLSPVKALLMVRINLRNQNKLSELLRRYLLGLNHNSDAESEDILKFCHQLFQQSEVSESIQKPKRKVRAEVDEKEEFFLVNLNAKSYTINSHNSLLGSTLQKFALDLLRGVLARHRSFLTVSHLEAFIPFLRDSLLSENEGVVISTLRILVTLIKLEFSDESSEIFKNCARKVLNIIQVSPSTSSELCQMGLKFLSAFIRHTDATLKDTALSYVLGRVLPDLNEPSRQGLAFNFLKALVSKHVMLPELYDIMDTTREIMVTNHSKEIRDVSRSVYYQFLMEYDQSKGRLEKQFKFMVDNLQYPTESGRQSVMELINLIITKANPALLSRLSSSFFLALVNVSFNDDAPRCREMASVLLSTMLPKLENKDLEIVEKYVTAWLKQAENASFLNLGLRVYKIYLKSVGFEHNADLDEFAIKRIRYVLTDTSVGSKHEWDLVYSSLNTFSSYIEATEGVYKQDFKDIWDGVITCLLYPHSWVRQSAANLVHLLINNKDKLEVPLTDLEIQIIGTRILHQLGAPSIPENLANISMKTLVNICTLWKDGHTPFVMDASKENEGEPRYATAIDFMITRIGGIIRSDEHRMDSFMSKKACIQLLALFVQVLDEKEVIDEGEKILLPLYGYLETYYSRAVDEEQEELRTLANECLQILETKLPVFEFTRIYTAVKKTVLERRKERRSKRAILAVNAPQISADKKLRKHARSREKRKHEKDENGFYQRRNKRKRA</sequence>
<reference evidence="5 6" key="1">
    <citation type="journal article" date="2019" name="BMC Genomics">
        <title>Chromosome level assembly and comparative genome analysis confirm lager-brewing yeasts originated from a single hybridization.</title>
        <authorList>
            <person name="Salazar A.N."/>
            <person name="Gorter de Vries A.R."/>
            <person name="van den Broek M."/>
            <person name="Brouwers N."/>
            <person name="de la Torre Cortes P."/>
            <person name="Kuijpers N.G.A."/>
            <person name="Daran J.G."/>
            <person name="Abeel T."/>
        </authorList>
    </citation>
    <scope>NUCLEOTIDE SEQUENCE [LARGE SCALE GENOMIC DNA]</scope>
    <source>
        <strain evidence="5 6">CBS 1483</strain>
    </source>
</reference>
<evidence type="ECO:0000259" key="4">
    <source>
        <dbReference type="Pfam" id="PF23099"/>
    </source>
</evidence>
<dbReference type="SUPFAM" id="SSF48371">
    <property type="entry name" value="ARM repeat"/>
    <property type="match status" value="4"/>
</dbReference>
<dbReference type="Gene3D" id="1.25.10.10">
    <property type="entry name" value="Leucine-rich Repeat Variant"/>
    <property type="match status" value="3"/>
</dbReference>
<gene>
    <name evidence="5" type="primary">UTP20_2</name>
    <name evidence="5" type="ORF">GRS66_005784</name>
</gene>
<dbReference type="EMBL" id="CP048999">
    <property type="protein sequence ID" value="QID83328.1"/>
    <property type="molecule type" value="Genomic_DNA"/>
</dbReference>
<evidence type="ECO:0000313" key="6">
    <source>
        <dbReference type="Proteomes" id="UP000501346"/>
    </source>
</evidence>
<keyword evidence="6" id="KW-1185">Reference proteome</keyword>
<accession>A0A6C1E1Z9</accession>
<dbReference type="Proteomes" id="UP000501346">
    <property type="component" value="Chromosome SeII-SeIV"/>
</dbReference>
<organism evidence="5 6">
    <name type="scientific">Saccharomyces pastorianus</name>
    <name type="common">Lager yeast</name>
    <name type="synonym">Saccharomyces cerevisiae x Saccharomyces eubayanus</name>
    <dbReference type="NCBI Taxonomy" id="27292"/>
    <lineage>
        <taxon>Eukaryota</taxon>
        <taxon>Fungi</taxon>
        <taxon>Dikarya</taxon>
        <taxon>Ascomycota</taxon>
        <taxon>Saccharomycotina</taxon>
        <taxon>Saccharomycetes</taxon>
        <taxon>Saccharomycetales</taxon>
        <taxon>Saccharomycetaceae</taxon>
        <taxon>Saccharomyces</taxon>
    </lineage>
</organism>
<dbReference type="InterPro" id="IPR011989">
    <property type="entry name" value="ARM-like"/>
</dbReference>
<dbReference type="Pfam" id="PF07539">
    <property type="entry name" value="UTP20_N"/>
    <property type="match status" value="1"/>
</dbReference>
<evidence type="ECO:0000313" key="5">
    <source>
        <dbReference type="EMBL" id="QID83328.1"/>
    </source>
</evidence>
<dbReference type="Pfam" id="PF20416">
    <property type="entry name" value="UTP20"/>
    <property type="match status" value="1"/>
</dbReference>
<dbReference type="InterPro" id="IPR052575">
    <property type="entry name" value="SSU_processome_comp_20"/>
</dbReference>
<dbReference type="Pfam" id="PF23099">
    <property type="entry name" value="UTP20_C"/>
    <property type="match status" value="1"/>
</dbReference>
<dbReference type="GO" id="GO:0030686">
    <property type="term" value="C:90S preribosome"/>
    <property type="evidence" value="ECO:0007669"/>
    <property type="project" value="TreeGrafter"/>
</dbReference>
<dbReference type="GO" id="GO:0032040">
    <property type="term" value="C:small-subunit processome"/>
    <property type="evidence" value="ECO:0007669"/>
    <property type="project" value="TreeGrafter"/>
</dbReference>
<name>A0A6C1E1Z9_SACPS</name>
<feature type="domain" description="U3 small nucleolar RNA-associated protein 20 C-terminal" evidence="4">
    <location>
        <begin position="2192"/>
        <end position="2481"/>
    </location>
</feature>
<evidence type="ECO:0000259" key="2">
    <source>
        <dbReference type="Pfam" id="PF07539"/>
    </source>
</evidence>
<proteinExistence type="predicted"/>
<feature type="domain" description="U3 small nucleolar RNA-associated protein 20 N-terminal" evidence="2">
    <location>
        <begin position="825"/>
        <end position="1411"/>
    </location>
</feature>
<feature type="domain" description="U3 small nucleolar RNA-associated protein 20" evidence="3">
    <location>
        <begin position="1604"/>
        <end position="1820"/>
    </location>
</feature>
<feature type="compositionally biased region" description="Basic residues" evidence="1">
    <location>
        <begin position="2465"/>
        <end position="2478"/>
    </location>
</feature>
<feature type="region of interest" description="Disordered" evidence="1">
    <location>
        <begin position="2459"/>
        <end position="2495"/>
    </location>
</feature>
<dbReference type="InterPro" id="IPR046523">
    <property type="entry name" value="UTP20_dom"/>
</dbReference>